<dbReference type="InterPro" id="IPR029068">
    <property type="entry name" value="Glyas_Bleomycin-R_OHBP_Dase"/>
</dbReference>
<dbReference type="AlphaFoldDB" id="A0A382WWX7"/>
<organism evidence="1">
    <name type="scientific">marine metagenome</name>
    <dbReference type="NCBI Taxonomy" id="408172"/>
    <lineage>
        <taxon>unclassified sequences</taxon>
        <taxon>metagenomes</taxon>
        <taxon>ecological metagenomes</taxon>
    </lineage>
</organism>
<evidence type="ECO:0000313" key="1">
    <source>
        <dbReference type="EMBL" id="SVD63387.1"/>
    </source>
</evidence>
<reference evidence="1" key="1">
    <citation type="submission" date="2018-05" db="EMBL/GenBank/DDBJ databases">
        <authorList>
            <person name="Lanie J.A."/>
            <person name="Ng W.-L."/>
            <person name="Kazmierczak K.M."/>
            <person name="Andrzejewski T.M."/>
            <person name="Davidsen T.M."/>
            <person name="Wayne K.J."/>
            <person name="Tettelin H."/>
            <person name="Glass J.I."/>
            <person name="Rusch D."/>
            <person name="Podicherti R."/>
            <person name="Tsui H.-C.T."/>
            <person name="Winkler M.E."/>
        </authorList>
    </citation>
    <scope>NUCLEOTIDE SEQUENCE</scope>
</reference>
<name>A0A382WWX7_9ZZZZ</name>
<sequence>MAELAAENRFRSAATISLLDEQHDRVLSGGMQGLCYRYTIVQVFKTDSAHRGLPGRGAREGLAPLILGTTARISFITDPDNNWIEISQLASLTVDLEPG</sequence>
<proteinExistence type="predicted"/>
<dbReference type="EMBL" id="UINC01163206">
    <property type="protein sequence ID" value="SVD63387.1"/>
    <property type="molecule type" value="Genomic_DNA"/>
</dbReference>
<dbReference type="SUPFAM" id="SSF54593">
    <property type="entry name" value="Glyoxalase/Bleomycin resistance protein/Dihydroxybiphenyl dioxygenase"/>
    <property type="match status" value="1"/>
</dbReference>
<protein>
    <recommendedName>
        <fullName evidence="2">VOC domain-containing protein</fullName>
    </recommendedName>
</protein>
<gene>
    <name evidence="1" type="ORF">METZ01_LOCUS416241</name>
</gene>
<evidence type="ECO:0008006" key="2">
    <source>
        <dbReference type="Google" id="ProtNLM"/>
    </source>
</evidence>
<accession>A0A382WWX7</accession>